<comment type="similarity">
    <text evidence="5">Belongs to the protein kinase superfamily.</text>
</comment>
<sequence length="313" mass="36199">MDDFVKKIQERRIDGKYSLISKIGEGGHGAVYLGENFETDEQVALKLVHCRNGFSSLEEEVETYHSFEGLPGFPKLYSYSERDDYKVMVLDLLGPSLEDLFVFCDRKFSLKTTLMLIDQLLERFQALHSKKYIHRDVKPQNCLLGSGRNGNVVYLTDFGLSREIMTIKEGDDEVLPKHPRLVGTTRYASIRGHLGYVQTRSDDLESLGYMMIYFYRGSLPWQGLKARGDSEKDRLVMEMKKSLDEAAICSGLPQEFETYMRHIKSLSCGKKPNYNKLRRMFRELAVREGVQYDNVFDWTERVFSLKEMNTILG</sequence>
<proteinExistence type="inferred from homology"/>
<dbReference type="GO" id="GO:0005524">
    <property type="term" value="F:ATP binding"/>
    <property type="evidence" value="ECO:0007669"/>
    <property type="project" value="UniProtKB-UniRule"/>
</dbReference>
<dbReference type="InterPro" id="IPR011009">
    <property type="entry name" value="Kinase-like_dom_sf"/>
</dbReference>
<evidence type="ECO:0000313" key="7">
    <source>
        <dbReference type="EMBL" id="KAK3045829.1"/>
    </source>
</evidence>
<dbReference type="EMBL" id="JAWDJX010000146">
    <property type="protein sequence ID" value="KAK3045829.1"/>
    <property type="molecule type" value="Genomic_DNA"/>
</dbReference>
<accession>A0AAJ0G6M4</accession>
<feature type="domain" description="Protein kinase" evidence="6">
    <location>
        <begin position="17"/>
        <end position="285"/>
    </location>
</feature>
<dbReference type="InterPro" id="IPR017441">
    <property type="entry name" value="Protein_kinase_ATP_BS"/>
</dbReference>
<dbReference type="AlphaFoldDB" id="A0AAJ0G6M4"/>
<keyword evidence="7" id="KW-0808">Transferase</keyword>
<evidence type="ECO:0000256" key="4">
    <source>
        <dbReference type="PROSITE-ProRule" id="PRU10141"/>
    </source>
</evidence>
<dbReference type="Gene3D" id="1.10.510.10">
    <property type="entry name" value="Transferase(Phosphotransferase) domain 1"/>
    <property type="match status" value="1"/>
</dbReference>
<gene>
    <name evidence="7" type="primary">CK1c</name>
    <name evidence="7" type="ORF">LTR09_012635</name>
</gene>
<evidence type="ECO:0000256" key="5">
    <source>
        <dbReference type="RuleBase" id="RU000304"/>
    </source>
</evidence>
<feature type="binding site" evidence="4">
    <location>
        <position position="46"/>
    </location>
    <ligand>
        <name>ATP</name>
        <dbReference type="ChEBI" id="CHEBI:30616"/>
    </ligand>
</feature>
<name>A0AAJ0G6M4_9PEZI</name>
<dbReference type="PANTHER" id="PTHR11909">
    <property type="entry name" value="CASEIN KINASE-RELATED"/>
    <property type="match status" value="1"/>
</dbReference>
<keyword evidence="8" id="KW-1185">Reference proteome</keyword>
<dbReference type="InterPro" id="IPR050235">
    <property type="entry name" value="CK1_Ser-Thr_kinase"/>
</dbReference>
<evidence type="ECO:0000256" key="1">
    <source>
        <dbReference type="ARBA" id="ARBA00012513"/>
    </source>
</evidence>
<dbReference type="CDD" id="cd14016">
    <property type="entry name" value="STKc_CK1"/>
    <property type="match status" value="1"/>
</dbReference>
<dbReference type="GO" id="GO:0004674">
    <property type="term" value="F:protein serine/threonine kinase activity"/>
    <property type="evidence" value="ECO:0007669"/>
    <property type="project" value="UniProtKB-KW"/>
</dbReference>
<evidence type="ECO:0000256" key="2">
    <source>
        <dbReference type="ARBA" id="ARBA00022741"/>
    </source>
</evidence>
<dbReference type="SMART" id="SM00220">
    <property type="entry name" value="S_TKc"/>
    <property type="match status" value="1"/>
</dbReference>
<keyword evidence="3 4" id="KW-0067">ATP-binding</keyword>
<organism evidence="7 8">
    <name type="scientific">Extremus antarcticus</name>
    <dbReference type="NCBI Taxonomy" id="702011"/>
    <lineage>
        <taxon>Eukaryota</taxon>
        <taxon>Fungi</taxon>
        <taxon>Dikarya</taxon>
        <taxon>Ascomycota</taxon>
        <taxon>Pezizomycotina</taxon>
        <taxon>Dothideomycetes</taxon>
        <taxon>Dothideomycetidae</taxon>
        <taxon>Mycosphaerellales</taxon>
        <taxon>Extremaceae</taxon>
        <taxon>Extremus</taxon>
    </lineage>
</organism>
<dbReference type="EC" id="2.7.11.1" evidence="1"/>
<dbReference type="InterPro" id="IPR008271">
    <property type="entry name" value="Ser/Thr_kinase_AS"/>
</dbReference>
<keyword evidence="7" id="KW-0418">Kinase</keyword>
<evidence type="ECO:0000313" key="8">
    <source>
        <dbReference type="Proteomes" id="UP001271007"/>
    </source>
</evidence>
<evidence type="ECO:0000259" key="6">
    <source>
        <dbReference type="PROSITE" id="PS50011"/>
    </source>
</evidence>
<protein>
    <recommendedName>
        <fullName evidence="1">non-specific serine/threonine protein kinase</fullName>
        <ecNumber evidence="1">2.7.11.1</ecNumber>
    </recommendedName>
</protein>
<comment type="caution">
    <text evidence="7">The sequence shown here is derived from an EMBL/GenBank/DDBJ whole genome shotgun (WGS) entry which is preliminary data.</text>
</comment>
<dbReference type="PROSITE" id="PS00107">
    <property type="entry name" value="PROTEIN_KINASE_ATP"/>
    <property type="match status" value="1"/>
</dbReference>
<dbReference type="SUPFAM" id="SSF56112">
    <property type="entry name" value="Protein kinase-like (PK-like)"/>
    <property type="match status" value="1"/>
</dbReference>
<dbReference type="Proteomes" id="UP001271007">
    <property type="component" value="Unassembled WGS sequence"/>
</dbReference>
<dbReference type="InterPro" id="IPR000719">
    <property type="entry name" value="Prot_kinase_dom"/>
</dbReference>
<reference evidence="7" key="1">
    <citation type="submission" date="2023-04" db="EMBL/GenBank/DDBJ databases">
        <title>Black Yeasts Isolated from many extreme environments.</title>
        <authorList>
            <person name="Coleine C."/>
            <person name="Stajich J.E."/>
            <person name="Selbmann L."/>
        </authorList>
    </citation>
    <scope>NUCLEOTIDE SEQUENCE</scope>
    <source>
        <strain evidence="7">CCFEE 5312</strain>
    </source>
</reference>
<keyword evidence="5" id="KW-0723">Serine/threonine-protein kinase</keyword>
<dbReference type="Pfam" id="PF00069">
    <property type="entry name" value="Pkinase"/>
    <property type="match status" value="1"/>
</dbReference>
<dbReference type="PROSITE" id="PS00108">
    <property type="entry name" value="PROTEIN_KINASE_ST"/>
    <property type="match status" value="1"/>
</dbReference>
<keyword evidence="2 4" id="KW-0547">Nucleotide-binding</keyword>
<evidence type="ECO:0000256" key="3">
    <source>
        <dbReference type="ARBA" id="ARBA00022840"/>
    </source>
</evidence>
<dbReference type="PROSITE" id="PS50011">
    <property type="entry name" value="PROTEIN_KINASE_DOM"/>
    <property type="match status" value="1"/>
</dbReference>